<name>A0A8H3M2U0_9GLOM</name>
<evidence type="ECO:0000313" key="2">
    <source>
        <dbReference type="EMBL" id="GES96645.1"/>
    </source>
</evidence>
<dbReference type="PANTHER" id="PTHR35871">
    <property type="entry name" value="EXPRESSED PROTEIN"/>
    <property type="match status" value="1"/>
</dbReference>
<proteinExistence type="predicted"/>
<protein>
    <recommendedName>
        <fullName evidence="4">Tc1-like transposase DDE domain-containing protein</fullName>
    </recommendedName>
</protein>
<dbReference type="PANTHER" id="PTHR35871:SF1">
    <property type="entry name" value="CXC1-LIKE CYSTEINE CLUSTER ASSOCIATED WITH KDZ TRANSPOSASES DOMAIN-CONTAINING PROTEIN"/>
    <property type="match status" value="1"/>
</dbReference>
<dbReference type="GO" id="GO:0003676">
    <property type="term" value="F:nucleic acid binding"/>
    <property type="evidence" value="ECO:0007669"/>
    <property type="project" value="InterPro"/>
</dbReference>
<sequence length="592" mass="69589">MPPPSKQKRKSKEQPRTADGKYNIKKTYKDGRDSLTLEVSYNDDDSSDFFTDDSCYFNDDPDSFNDNGGSSSSFVDDIPAGDINFKFFNDEEAWGDDNDSGWDEPEDMEAEIKLHQRLKNLNLVWKDDNQLEKMKRGLYEIGKIPKSTYYDKYGPNGTLTKAAAGTEKITNFFKISNTQVTNPQLSKTDTLEVFSSNSESEVVNPYTYKITEKIKDLKEQLEKQHNQLTVVEYNYKKAIFEYLTLLNNNNGHRKINISLEVAQKIFIDGGIWKAQKIQNLTKYWLLNNKLPESRIGKHQKIIRIINDEDVAERWLNVLGYSFQQYRREIYYDGHERDDVLQYRKEFLEKMFEHEKYMSKYEENADCRLKMVKCRYEKKEMEYRSWLPGVNQEGYWTAEHLLEQIEYKAIPIFEALYPDCMAVFAFDNSSNHAAFSKDALSPGGLVLECNKCKKKCQDSSRTYCCARQVISLEPDFLVQKGAIEELIENAGHKCIFFPKFHCELNFIERYWGAAKRYSRENCNYSWEGLQRVVLESLDSVTLITIRKFSRKCWRYMDLYRKGIDRKLVEYAVKNYKSHRRIPEGVLEELNKLK</sequence>
<comment type="caution">
    <text evidence="2">The sequence shown here is derived from an EMBL/GenBank/DDBJ whole genome shotgun (WGS) entry which is preliminary data.</text>
</comment>
<reference evidence="2" key="1">
    <citation type="submission" date="2019-10" db="EMBL/GenBank/DDBJ databases">
        <title>Conservation and host-specific expression of non-tandemly repeated heterogenous ribosome RNA gene in arbuscular mycorrhizal fungi.</title>
        <authorList>
            <person name="Maeda T."/>
            <person name="Kobayashi Y."/>
            <person name="Nakagawa T."/>
            <person name="Ezawa T."/>
            <person name="Yamaguchi K."/>
            <person name="Bino T."/>
            <person name="Nishimoto Y."/>
            <person name="Shigenobu S."/>
            <person name="Kawaguchi M."/>
        </authorList>
    </citation>
    <scope>NUCLEOTIDE SEQUENCE</scope>
    <source>
        <strain evidence="2">HR1</strain>
    </source>
</reference>
<dbReference type="EMBL" id="BLAL01000252">
    <property type="protein sequence ID" value="GES96645.1"/>
    <property type="molecule type" value="Genomic_DNA"/>
</dbReference>
<dbReference type="Gene3D" id="3.30.420.10">
    <property type="entry name" value="Ribonuclease H-like superfamily/Ribonuclease H"/>
    <property type="match status" value="1"/>
</dbReference>
<organism evidence="2 3">
    <name type="scientific">Rhizophagus clarus</name>
    <dbReference type="NCBI Taxonomy" id="94130"/>
    <lineage>
        <taxon>Eukaryota</taxon>
        <taxon>Fungi</taxon>
        <taxon>Fungi incertae sedis</taxon>
        <taxon>Mucoromycota</taxon>
        <taxon>Glomeromycotina</taxon>
        <taxon>Glomeromycetes</taxon>
        <taxon>Glomerales</taxon>
        <taxon>Glomeraceae</taxon>
        <taxon>Rhizophagus</taxon>
    </lineage>
</organism>
<evidence type="ECO:0008006" key="4">
    <source>
        <dbReference type="Google" id="ProtNLM"/>
    </source>
</evidence>
<evidence type="ECO:0000313" key="3">
    <source>
        <dbReference type="Proteomes" id="UP000615446"/>
    </source>
</evidence>
<dbReference type="Proteomes" id="UP000615446">
    <property type="component" value="Unassembled WGS sequence"/>
</dbReference>
<feature type="compositionally biased region" description="Basic residues" evidence="1">
    <location>
        <begin position="1"/>
        <end position="11"/>
    </location>
</feature>
<dbReference type="AlphaFoldDB" id="A0A8H3M2U0"/>
<dbReference type="OrthoDB" id="2408011at2759"/>
<evidence type="ECO:0000256" key="1">
    <source>
        <dbReference type="SAM" id="MobiDB-lite"/>
    </source>
</evidence>
<feature type="region of interest" description="Disordered" evidence="1">
    <location>
        <begin position="1"/>
        <end position="25"/>
    </location>
</feature>
<gene>
    <name evidence="2" type="ORF">RCL2_002326700</name>
</gene>
<dbReference type="InterPro" id="IPR036397">
    <property type="entry name" value="RNaseH_sf"/>
</dbReference>
<accession>A0A8H3M2U0</accession>